<dbReference type="InterPro" id="IPR013083">
    <property type="entry name" value="Znf_RING/FYVE/PHD"/>
</dbReference>
<dbReference type="SMART" id="SM00064">
    <property type="entry name" value="FYVE"/>
    <property type="match status" value="1"/>
</dbReference>
<sequence length="294" mass="31907">MAETPPPFQEASRCDVCNCSFTAFRRRHHCRCCGRTLCNEHSSNYMALPQFGIYTDVRVCFDCLNNSSGSKKDDKQTFPVASHIAEDSLSRLTIDDSTVSTAKTTSGEFAVGIPECKCGMPLCICVVPTPEPAPTQIKNTTISSVQSNPKPKKTSSSQQLAESTSRKQAAASSSNPSSFFHVGQASNNTIDKARSNYEVSGEGIREAIKNSDATAVIELLSKGVDPNYCDKKGLTLLHLAAVFNQTEIVFILMDHGASTESKNAQGETPLECAPTMLQYKMRKKMEELAAISQA</sequence>
<evidence type="ECO:0000256" key="3">
    <source>
        <dbReference type="ARBA" id="ARBA00022833"/>
    </source>
</evidence>
<name>A0AAQ3JWP1_9LILI</name>
<evidence type="ECO:0000256" key="6">
    <source>
        <dbReference type="SAM" id="MobiDB-lite"/>
    </source>
</evidence>
<dbReference type="SUPFAM" id="SSF57903">
    <property type="entry name" value="FYVE/PHD zinc finger"/>
    <property type="match status" value="1"/>
</dbReference>
<evidence type="ECO:0000259" key="7">
    <source>
        <dbReference type="PROSITE" id="PS50178"/>
    </source>
</evidence>
<evidence type="ECO:0000313" key="9">
    <source>
        <dbReference type="Proteomes" id="UP001327560"/>
    </source>
</evidence>
<dbReference type="PANTHER" id="PTHR47794">
    <property type="entry name" value="VACUOLAR PROTEIN SORTING-ASSOCIATED PROTEIN 27"/>
    <property type="match status" value="1"/>
</dbReference>
<dbReference type="PROSITE" id="PS50178">
    <property type="entry name" value="ZF_FYVE"/>
    <property type="match status" value="1"/>
</dbReference>
<dbReference type="GO" id="GO:0008270">
    <property type="term" value="F:zinc ion binding"/>
    <property type="evidence" value="ECO:0007669"/>
    <property type="project" value="UniProtKB-KW"/>
</dbReference>
<dbReference type="Gene3D" id="3.30.40.10">
    <property type="entry name" value="Zinc/RING finger domain, C3HC4 (zinc finger)"/>
    <property type="match status" value="1"/>
</dbReference>
<dbReference type="CDD" id="cd15760">
    <property type="entry name" value="FYVE_scVPS27p_like"/>
    <property type="match status" value="1"/>
</dbReference>
<evidence type="ECO:0000256" key="5">
    <source>
        <dbReference type="PROSITE-ProRule" id="PRU00091"/>
    </source>
</evidence>
<dbReference type="GO" id="GO:0043328">
    <property type="term" value="P:protein transport to vacuole involved in ubiquitin-dependent protein catabolic process via the multivesicular body sorting pathway"/>
    <property type="evidence" value="ECO:0007669"/>
    <property type="project" value="TreeGrafter"/>
</dbReference>
<accession>A0AAQ3JWP1</accession>
<evidence type="ECO:0000256" key="1">
    <source>
        <dbReference type="ARBA" id="ARBA00022723"/>
    </source>
</evidence>
<dbReference type="InterPro" id="IPR002110">
    <property type="entry name" value="Ankyrin_rpt"/>
</dbReference>
<dbReference type="InterPro" id="IPR011011">
    <property type="entry name" value="Znf_FYVE_PHD"/>
</dbReference>
<evidence type="ECO:0000256" key="2">
    <source>
        <dbReference type="ARBA" id="ARBA00022771"/>
    </source>
</evidence>
<dbReference type="Pfam" id="PF01363">
    <property type="entry name" value="FYVE"/>
    <property type="match status" value="1"/>
</dbReference>
<dbReference type="PANTHER" id="PTHR47794:SF1">
    <property type="entry name" value="VACUOLAR PROTEIN SORTING-ASSOCIATED PROTEIN 27"/>
    <property type="match status" value="1"/>
</dbReference>
<feature type="repeat" description="ANK" evidence="4">
    <location>
        <begin position="232"/>
        <end position="264"/>
    </location>
</feature>
<feature type="compositionally biased region" description="Polar residues" evidence="6">
    <location>
        <begin position="140"/>
        <end position="167"/>
    </location>
</feature>
<dbReference type="GO" id="GO:0006623">
    <property type="term" value="P:protein targeting to vacuole"/>
    <property type="evidence" value="ECO:0007669"/>
    <property type="project" value="TreeGrafter"/>
</dbReference>
<feature type="domain" description="FYVE-type" evidence="7">
    <location>
        <begin position="8"/>
        <end position="68"/>
    </location>
</feature>
<dbReference type="AlphaFoldDB" id="A0AAQ3JWP1"/>
<dbReference type="PROSITE" id="PS50088">
    <property type="entry name" value="ANK_REPEAT"/>
    <property type="match status" value="1"/>
</dbReference>
<reference evidence="8 9" key="1">
    <citation type="submission" date="2023-10" db="EMBL/GenBank/DDBJ databases">
        <title>Chromosome-scale genome assembly provides insights into flower coloration mechanisms of Canna indica.</title>
        <authorList>
            <person name="Li C."/>
        </authorList>
    </citation>
    <scope>NUCLEOTIDE SEQUENCE [LARGE SCALE GENOMIC DNA]</scope>
    <source>
        <tissue evidence="8">Flower</tissue>
    </source>
</reference>
<dbReference type="Pfam" id="PF12796">
    <property type="entry name" value="Ank_2"/>
    <property type="match status" value="1"/>
</dbReference>
<feature type="compositionally biased region" description="Low complexity" evidence="6">
    <location>
        <begin position="169"/>
        <end position="178"/>
    </location>
</feature>
<dbReference type="InterPro" id="IPR017455">
    <property type="entry name" value="Znf_FYVE-rel"/>
</dbReference>
<proteinExistence type="predicted"/>
<dbReference type="Gene3D" id="1.25.40.20">
    <property type="entry name" value="Ankyrin repeat-containing domain"/>
    <property type="match status" value="1"/>
</dbReference>
<dbReference type="InterPro" id="IPR036770">
    <property type="entry name" value="Ankyrin_rpt-contain_sf"/>
</dbReference>
<dbReference type="InterPro" id="IPR000306">
    <property type="entry name" value="Znf_FYVE"/>
</dbReference>
<keyword evidence="3" id="KW-0862">Zinc</keyword>
<keyword evidence="1" id="KW-0479">Metal-binding</keyword>
<dbReference type="EMBL" id="CP136891">
    <property type="protein sequence ID" value="WOK97576.1"/>
    <property type="molecule type" value="Genomic_DNA"/>
</dbReference>
<dbReference type="Proteomes" id="UP001327560">
    <property type="component" value="Chromosome 2"/>
</dbReference>
<evidence type="ECO:0000256" key="4">
    <source>
        <dbReference type="PROSITE-ProRule" id="PRU00023"/>
    </source>
</evidence>
<dbReference type="SUPFAM" id="SSF48403">
    <property type="entry name" value="Ankyrin repeat"/>
    <property type="match status" value="1"/>
</dbReference>
<dbReference type="GO" id="GO:0033565">
    <property type="term" value="C:ESCRT-0 complex"/>
    <property type="evidence" value="ECO:0007669"/>
    <property type="project" value="TreeGrafter"/>
</dbReference>
<dbReference type="GO" id="GO:0032266">
    <property type="term" value="F:phosphatidylinositol-3-phosphate binding"/>
    <property type="evidence" value="ECO:0007669"/>
    <property type="project" value="TreeGrafter"/>
</dbReference>
<keyword evidence="4" id="KW-0040">ANK repeat</keyword>
<dbReference type="GO" id="GO:0043130">
    <property type="term" value="F:ubiquitin binding"/>
    <property type="evidence" value="ECO:0007669"/>
    <property type="project" value="TreeGrafter"/>
</dbReference>
<feature type="region of interest" description="Disordered" evidence="6">
    <location>
        <begin position="140"/>
        <end position="184"/>
    </location>
</feature>
<gene>
    <name evidence="8" type="ORF">Cni_G06284</name>
</gene>
<dbReference type="PROSITE" id="PS50297">
    <property type="entry name" value="ANK_REP_REGION"/>
    <property type="match status" value="1"/>
</dbReference>
<evidence type="ECO:0000313" key="8">
    <source>
        <dbReference type="EMBL" id="WOK97576.1"/>
    </source>
</evidence>
<keyword evidence="2 5" id="KW-0863">Zinc-finger</keyword>
<protein>
    <submittedName>
        <fullName evidence="8">Vacuolar protein sorting-associated protein 27 isoform X1</fullName>
    </submittedName>
</protein>
<keyword evidence="9" id="KW-1185">Reference proteome</keyword>
<organism evidence="8 9">
    <name type="scientific">Canna indica</name>
    <name type="common">Indian-shot</name>
    <dbReference type="NCBI Taxonomy" id="4628"/>
    <lineage>
        <taxon>Eukaryota</taxon>
        <taxon>Viridiplantae</taxon>
        <taxon>Streptophyta</taxon>
        <taxon>Embryophyta</taxon>
        <taxon>Tracheophyta</taxon>
        <taxon>Spermatophyta</taxon>
        <taxon>Magnoliopsida</taxon>
        <taxon>Liliopsida</taxon>
        <taxon>Zingiberales</taxon>
        <taxon>Cannaceae</taxon>
        <taxon>Canna</taxon>
    </lineage>
</organism>